<comment type="caution">
    <text evidence="1">The sequence shown here is derived from an EMBL/GenBank/DDBJ whole genome shotgun (WGS) entry which is preliminary data.</text>
</comment>
<name>A0ABT6IN10_9PSED</name>
<sequence length="453" mass="50561">MAGTDIPQRKEINAHPTKSFFVDMLTRDIPLEQAVLDLVDNCVDGAKRIAASKGGSPARPYDGCKVEIVLNSHQFSIYDNCGGFDVETAQEYAFRFGRPAAATRTAHSIGQFGVGMKRALFKFGRHFRVESSTSSETWAVDVDVEEWETETGGWSFPWAEVQSNRIGQDRPGTDILVTKLRREVAAKFGTTYFFNSIIGLIKSKHRQFISDGLDIKVNDTRIDATNIYLLVGDGFKPGTDILEFTEADAATVTAKIIVGLGKSSPKEAGWNVICNGRVILEADRRPQTGWGLLEESAERMIIPSFHNQFARFRGIVSFDSDDSSRIPWNTTKTDVDVDSNIWRTTFQRMLEMMRPVINFLNELDADIDENTKEKSPLLEFVTKAAPQGPETFQVKSDFTAPNRTSVARGPKLVKIQFSRKVDDVEFLQDALGVTSAKAVGETCFDMILTRQRD</sequence>
<proteinExistence type="predicted"/>
<accession>A0ABT6IN10</accession>
<organism evidence="1 2">
    <name type="scientific">Pseudomonas flavocrustae</name>
    <dbReference type="NCBI Taxonomy" id="2991719"/>
    <lineage>
        <taxon>Bacteria</taxon>
        <taxon>Pseudomonadati</taxon>
        <taxon>Pseudomonadota</taxon>
        <taxon>Gammaproteobacteria</taxon>
        <taxon>Pseudomonadales</taxon>
        <taxon>Pseudomonadaceae</taxon>
        <taxon>Pseudomonas</taxon>
    </lineage>
</organism>
<keyword evidence="1" id="KW-0067">ATP-binding</keyword>
<evidence type="ECO:0000313" key="2">
    <source>
        <dbReference type="Proteomes" id="UP001157461"/>
    </source>
</evidence>
<dbReference type="InterPro" id="IPR036890">
    <property type="entry name" value="HATPase_C_sf"/>
</dbReference>
<dbReference type="GO" id="GO:0005524">
    <property type="term" value="F:ATP binding"/>
    <property type="evidence" value="ECO:0007669"/>
    <property type="project" value="UniProtKB-KW"/>
</dbReference>
<keyword evidence="1" id="KW-0547">Nucleotide-binding</keyword>
<reference evidence="1 2" key="1">
    <citation type="submission" date="2022-10" db="EMBL/GenBank/DDBJ databases">
        <title>A novel Pseudomonas species, isolated from Passiflora incarnata leaves.</title>
        <authorList>
            <person name="Cueva-Yesquen L.G."/>
            <person name="Fantinatti-Garboggini F."/>
        </authorList>
    </citation>
    <scope>NUCLEOTIDE SEQUENCE [LARGE SCALE GENOMIC DNA]</scope>
    <source>
        <strain evidence="1 2">CBMAI 2609</strain>
    </source>
</reference>
<dbReference type="Proteomes" id="UP001157461">
    <property type="component" value="Unassembled WGS sequence"/>
</dbReference>
<dbReference type="EMBL" id="JAPDIQ010000015">
    <property type="protein sequence ID" value="MDH4765859.1"/>
    <property type="molecule type" value="Genomic_DNA"/>
</dbReference>
<dbReference type="RefSeq" id="WP_280311452.1">
    <property type="nucleotide sequence ID" value="NZ_JAPDIQ010000015.1"/>
</dbReference>
<dbReference type="Gene3D" id="3.30.565.10">
    <property type="entry name" value="Histidine kinase-like ATPase, C-terminal domain"/>
    <property type="match status" value="1"/>
</dbReference>
<dbReference type="SUPFAM" id="SSF55874">
    <property type="entry name" value="ATPase domain of HSP90 chaperone/DNA topoisomerase II/histidine kinase"/>
    <property type="match status" value="1"/>
</dbReference>
<protein>
    <submittedName>
        <fullName evidence="1">ATP-binding protein</fullName>
    </submittedName>
</protein>
<gene>
    <name evidence="1" type="ORF">OMP44_23485</name>
</gene>
<evidence type="ECO:0000313" key="1">
    <source>
        <dbReference type="EMBL" id="MDH4765859.1"/>
    </source>
</evidence>
<keyword evidence="2" id="KW-1185">Reference proteome</keyword>
<dbReference type="Pfam" id="PF13589">
    <property type="entry name" value="HATPase_c_3"/>
    <property type="match status" value="1"/>
</dbReference>